<gene>
    <name evidence="2" type="ORF">URODEC1_LOCUS29015</name>
</gene>
<dbReference type="SUPFAM" id="SSF141000">
    <property type="entry name" value="Glu-tRNAGln amidotransferase C subunit"/>
    <property type="match status" value="1"/>
</dbReference>
<protein>
    <recommendedName>
        <fullName evidence="4">Glu-AdT subunit C</fullName>
    </recommendedName>
</protein>
<evidence type="ECO:0000313" key="3">
    <source>
        <dbReference type="Proteomes" id="UP001497457"/>
    </source>
</evidence>
<sequence>MLSVAASAIPRLRRAAPPRPRLPPARSQWLRPLSSATQVPPAAAAGAPGSLEPPDLPRLASAARISLSPQEVSQRAALFLSLCEASVALCNKETDTYCLFVFPVSARQAEELEPKIRQFVDWFGQLQAVDLESIEPSIRAGTAAGSSLREDKPEAFVNRDAIVEAIPSYDDPYIKVPRVLNKE</sequence>
<evidence type="ECO:0008006" key="4">
    <source>
        <dbReference type="Google" id="ProtNLM"/>
    </source>
</evidence>
<name>A0ABC8Y1E3_9POAL</name>
<dbReference type="InterPro" id="IPR036113">
    <property type="entry name" value="Asp/Glu-ADT_sf_sub_c"/>
</dbReference>
<proteinExistence type="predicted"/>
<dbReference type="AlphaFoldDB" id="A0ABC8Y1E3"/>
<dbReference type="Pfam" id="PF02686">
    <property type="entry name" value="GatC"/>
    <property type="match status" value="1"/>
</dbReference>
<keyword evidence="3" id="KW-1185">Reference proteome</keyword>
<evidence type="ECO:0000256" key="1">
    <source>
        <dbReference type="SAM" id="MobiDB-lite"/>
    </source>
</evidence>
<reference evidence="2 3" key="2">
    <citation type="submission" date="2024-10" db="EMBL/GenBank/DDBJ databases">
        <authorList>
            <person name="Ryan C."/>
        </authorList>
    </citation>
    <scope>NUCLEOTIDE SEQUENCE [LARGE SCALE GENOMIC DNA]</scope>
</reference>
<dbReference type="PANTHER" id="PTHR15004:SF0">
    <property type="entry name" value="GLUTAMYL-TRNA(GLN) AMIDOTRANSFERASE SUBUNIT C, MITOCHONDRIAL"/>
    <property type="match status" value="1"/>
</dbReference>
<organism evidence="2 3">
    <name type="scientific">Urochloa decumbens</name>
    <dbReference type="NCBI Taxonomy" id="240449"/>
    <lineage>
        <taxon>Eukaryota</taxon>
        <taxon>Viridiplantae</taxon>
        <taxon>Streptophyta</taxon>
        <taxon>Embryophyta</taxon>
        <taxon>Tracheophyta</taxon>
        <taxon>Spermatophyta</taxon>
        <taxon>Magnoliopsida</taxon>
        <taxon>Liliopsida</taxon>
        <taxon>Poales</taxon>
        <taxon>Poaceae</taxon>
        <taxon>PACMAD clade</taxon>
        <taxon>Panicoideae</taxon>
        <taxon>Panicodae</taxon>
        <taxon>Paniceae</taxon>
        <taxon>Melinidinae</taxon>
        <taxon>Urochloa</taxon>
    </lineage>
</organism>
<feature type="compositionally biased region" description="Low complexity" evidence="1">
    <location>
        <begin position="1"/>
        <end position="10"/>
    </location>
</feature>
<dbReference type="Proteomes" id="UP001497457">
    <property type="component" value="Chromosome 15b"/>
</dbReference>
<accession>A0ABC8Y1E3</accession>
<evidence type="ECO:0000313" key="2">
    <source>
        <dbReference type="EMBL" id="CAL4934996.1"/>
    </source>
</evidence>
<dbReference type="PANTHER" id="PTHR15004">
    <property type="entry name" value="GLUTAMYL-TRNA(GLN) AMIDOTRANSFERASE SUBUNIT C, MITOCHONDRIAL"/>
    <property type="match status" value="1"/>
</dbReference>
<feature type="region of interest" description="Disordered" evidence="1">
    <location>
        <begin position="1"/>
        <end position="53"/>
    </location>
</feature>
<dbReference type="EMBL" id="OZ075125">
    <property type="protein sequence ID" value="CAL4934996.1"/>
    <property type="molecule type" value="Genomic_DNA"/>
</dbReference>
<reference evidence="3" key="1">
    <citation type="submission" date="2024-06" db="EMBL/GenBank/DDBJ databases">
        <authorList>
            <person name="Ryan C."/>
        </authorList>
    </citation>
    <scope>NUCLEOTIDE SEQUENCE [LARGE SCALE GENOMIC DNA]</scope>
</reference>
<feature type="compositionally biased region" description="Low complexity" evidence="1">
    <location>
        <begin position="40"/>
        <end position="49"/>
    </location>
</feature>
<dbReference type="InterPro" id="IPR003837">
    <property type="entry name" value="GatC"/>
</dbReference>